<keyword evidence="9" id="KW-1185">Reference proteome</keyword>
<reference evidence="8 9" key="1">
    <citation type="journal article" date="2012" name="J. Bacteriol.">
        <title>Genome Sequence of Galbibacter marinum Type Strain ck-I2-15.</title>
        <authorList>
            <person name="Lai Q."/>
            <person name="Li C."/>
            <person name="Shao Z."/>
        </authorList>
    </citation>
    <scope>NUCLEOTIDE SEQUENCE [LARGE SCALE GENOMIC DNA]</scope>
    <source>
        <strain evidence="9">ck-I2-15</strain>
    </source>
</reference>
<keyword evidence="5" id="KW-0998">Cell outer membrane</keyword>
<dbReference type="InterPro" id="IPR033985">
    <property type="entry name" value="SusD-like_N"/>
</dbReference>
<dbReference type="RefSeq" id="WP_008991740.1">
    <property type="nucleotide sequence ID" value="NZ_AMSG01000011.1"/>
</dbReference>
<comment type="caution">
    <text evidence="8">The sequence shown here is derived from an EMBL/GenBank/DDBJ whole genome shotgun (WGS) entry which is preliminary data.</text>
</comment>
<organism evidence="8 9">
    <name type="scientific">Galbibacter marinus</name>
    <dbReference type="NCBI Taxonomy" id="555500"/>
    <lineage>
        <taxon>Bacteria</taxon>
        <taxon>Pseudomonadati</taxon>
        <taxon>Bacteroidota</taxon>
        <taxon>Flavobacteriia</taxon>
        <taxon>Flavobacteriales</taxon>
        <taxon>Flavobacteriaceae</taxon>
        <taxon>Galbibacter</taxon>
    </lineage>
</organism>
<dbReference type="AlphaFoldDB" id="K2PU26"/>
<evidence type="ECO:0000313" key="8">
    <source>
        <dbReference type="EMBL" id="EKF55079.1"/>
    </source>
</evidence>
<name>K2PU26_9FLAO</name>
<dbReference type="SUPFAM" id="SSF48452">
    <property type="entry name" value="TPR-like"/>
    <property type="match status" value="1"/>
</dbReference>
<proteinExistence type="inferred from homology"/>
<comment type="subcellular location">
    <subcellularLocation>
        <location evidence="1">Cell outer membrane</location>
    </subcellularLocation>
</comment>
<dbReference type="Pfam" id="PF07980">
    <property type="entry name" value="SusD_RagB"/>
    <property type="match status" value="1"/>
</dbReference>
<evidence type="ECO:0000256" key="5">
    <source>
        <dbReference type="ARBA" id="ARBA00023237"/>
    </source>
</evidence>
<dbReference type="EMBL" id="AMSG01000011">
    <property type="protein sequence ID" value="EKF55079.1"/>
    <property type="molecule type" value="Genomic_DNA"/>
</dbReference>
<gene>
    <name evidence="8" type="ORF">I215_09461</name>
</gene>
<dbReference type="Gene3D" id="1.25.40.390">
    <property type="match status" value="1"/>
</dbReference>
<dbReference type="OrthoDB" id="621570at2"/>
<dbReference type="PROSITE" id="PS51257">
    <property type="entry name" value="PROKAR_LIPOPROTEIN"/>
    <property type="match status" value="1"/>
</dbReference>
<evidence type="ECO:0000259" key="7">
    <source>
        <dbReference type="Pfam" id="PF14322"/>
    </source>
</evidence>
<evidence type="ECO:0000259" key="6">
    <source>
        <dbReference type="Pfam" id="PF07980"/>
    </source>
</evidence>
<dbReference type="InterPro" id="IPR012944">
    <property type="entry name" value="SusD_RagB_dom"/>
</dbReference>
<dbReference type="Pfam" id="PF14322">
    <property type="entry name" value="SusD-like_3"/>
    <property type="match status" value="1"/>
</dbReference>
<keyword evidence="3" id="KW-0732">Signal</keyword>
<feature type="domain" description="RagB/SusD" evidence="6">
    <location>
        <begin position="328"/>
        <end position="435"/>
    </location>
</feature>
<protein>
    <submittedName>
        <fullName evidence="8">SusD/RagB family protein</fullName>
    </submittedName>
</protein>
<evidence type="ECO:0000256" key="1">
    <source>
        <dbReference type="ARBA" id="ARBA00004442"/>
    </source>
</evidence>
<sequence length="472" mass="54218">MNIISKKFKIRLLSILGCFIIVSCEDFVEVDSPNYKMDSQTVFDKEETAKAAVKGIYNELFNSDFSNGYTNSISVLAGMSSDIFETTSVTDTRYGPFQQNEISPGQTPDATANFNLWSSAYRIIFMCNSALEGIENSQSISEATSEILEGQVRFVRAFTYLYLTNLYGDVPLILTTDYRRNATISRNSSARVFEQVITDLDMAISFLETVGDYENLERTNVNLYAALALRARVYLYQQQWEKAEKLSSLVINQTSTYEILENPDQVFLKNSREAIWQITPIPIGTFQFTYTWDGYFFRGNVNSPVKLSSNFISTMDSQDKRLLNWIGFNESREFYYPQKYKDSRSRGNITEYSMVLRLAEQYLIRAEAKAMQGKLVSAIEDIDVLRYRAGLGLISDSNPQIGKEPLLEAIRNERKRELFSEWGHRWFDLKRTEKAAEILAPIKPLWEDTDVLYPIPDEDRSKNPNLTQNIGY</sequence>
<dbReference type="eggNOG" id="COG3193">
    <property type="taxonomic scope" value="Bacteria"/>
</dbReference>
<comment type="similarity">
    <text evidence="2">Belongs to the SusD family.</text>
</comment>
<keyword evidence="4" id="KW-0472">Membrane</keyword>
<dbReference type="STRING" id="555500.I215_09461"/>
<dbReference type="CDD" id="cd08977">
    <property type="entry name" value="SusD"/>
    <property type="match status" value="1"/>
</dbReference>
<accession>K2PU26</accession>
<dbReference type="GO" id="GO:0009279">
    <property type="term" value="C:cell outer membrane"/>
    <property type="evidence" value="ECO:0007669"/>
    <property type="project" value="UniProtKB-SubCell"/>
</dbReference>
<feature type="domain" description="SusD-like N-terminal" evidence="7">
    <location>
        <begin position="29"/>
        <end position="235"/>
    </location>
</feature>
<dbReference type="InterPro" id="IPR011990">
    <property type="entry name" value="TPR-like_helical_dom_sf"/>
</dbReference>
<evidence type="ECO:0000256" key="4">
    <source>
        <dbReference type="ARBA" id="ARBA00023136"/>
    </source>
</evidence>
<evidence type="ECO:0000256" key="3">
    <source>
        <dbReference type="ARBA" id="ARBA00022729"/>
    </source>
</evidence>
<evidence type="ECO:0000313" key="9">
    <source>
        <dbReference type="Proteomes" id="UP000007364"/>
    </source>
</evidence>
<dbReference type="Proteomes" id="UP000007364">
    <property type="component" value="Unassembled WGS sequence"/>
</dbReference>
<evidence type="ECO:0000256" key="2">
    <source>
        <dbReference type="ARBA" id="ARBA00006275"/>
    </source>
</evidence>